<evidence type="ECO:0000313" key="3">
    <source>
        <dbReference type="Proteomes" id="UP000031778"/>
    </source>
</evidence>
<keyword evidence="1" id="KW-0472">Membrane</keyword>
<dbReference type="EMBL" id="CP007512">
    <property type="protein sequence ID" value="AHX20157.1"/>
    <property type="molecule type" value="Genomic_DNA"/>
</dbReference>
<keyword evidence="1" id="KW-0812">Transmembrane</keyword>
<proteinExistence type="predicted"/>
<dbReference type="AlphaFoldDB" id="A0A9W3LAS3"/>
<keyword evidence="1" id="KW-1133">Transmembrane helix</keyword>
<dbReference type="PANTHER" id="PTHR40063:SF1">
    <property type="entry name" value="MEMBRANE PROTEIN"/>
    <property type="match status" value="1"/>
</dbReference>
<name>A0A9W3LAS3_9BACI</name>
<dbReference type="PANTHER" id="PTHR40063">
    <property type="entry name" value="MEMBRANE PROTEIN-RELATED"/>
    <property type="match status" value="1"/>
</dbReference>
<gene>
    <name evidence="2" type="ORF">CY96_19785</name>
</gene>
<sequence length="112" mass="12942">MVHHSLKEFRTSAGSLGGIAGANLVALAMVISLVYAMLAMASVLNFGLLPDFIVDYLISFFNKNNTKNFMYYDNWHYFRLYWITFIQKLSNSYSRTNSWYNLKSDRCSSLIE</sequence>
<accession>A0A9W3LAS3</accession>
<reference evidence="2 3" key="1">
    <citation type="submission" date="2014-03" db="EMBL/GenBank/DDBJ databases">
        <title>The Complete Genome Sequence of Bacillus bombyseptieus.</title>
        <authorList>
            <person name="Cheng T."/>
            <person name="Lin P."/>
            <person name="Jin S."/>
            <person name="Wu Y."/>
            <person name="Fu B."/>
            <person name="Long R."/>
            <person name="Liu D."/>
            <person name="Guo Y."/>
            <person name="Peng L."/>
            <person name="Xia Q."/>
        </authorList>
    </citation>
    <scope>NUCLEOTIDE SEQUENCE [LARGE SCALE GENOMIC DNA]</scope>
    <source>
        <strain evidence="3">wang</strain>
    </source>
</reference>
<organism evidence="2 3">
    <name type="scientific">Bacillus bombysepticus str. Wang</name>
    <dbReference type="NCBI Taxonomy" id="1330043"/>
    <lineage>
        <taxon>Bacteria</taxon>
        <taxon>Bacillati</taxon>
        <taxon>Bacillota</taxon>
        <taxon>Bacilli</taxon>
        <taxon>Bacillales</taxon>
        <taxon>Bacillaceae</taxon>
        <taxon>Bacillus</taxon>
        <taxon>Bacillus cereus group</taxon>
    </lineage>
</organism>
<dbReference type="Proteomes" id="UP000031778">
    <property type="component" value="Chromosome"/>
</dbReference>
<feature type="transmembrane region" description="Helical" evidence="1">
    <location>
        <begin position="43"/>
        <end position="61"/>
    </location>
</feature>
<evidence type="ECO:0000313" key="2">
    <source>
        <dbReference type="EMBL" id="AHX20157.1"/>
    </source>
</evidence>
<evidence type="ECO:0000256" key="1">
    <source>
        <dbReference type="SAM" id="Phobius"/>
    </source>
</evidence>
<protein>
    <submittedName>
        <fullName evidence="2">Uncharacterized protein</fullName>
    </submittedName>
</protein>
<keyword evidence="3" id="KW-1185">Reference proteome</keyword>
<feature type="transmembrane region" description="Helical" evidence="1">
    <location>
        <begin position="12"/>
        <end position="37"/>
    </location>
</feature>
<dbReference type="KEGG" id="bby:CY96_19785"/>